<feature type="region of interest" description="Disordered" evidence="1">
    <location>
        <begin position="279"/>
        <end position="302"/>
    </location>
</feature>
<evidence type="ECO:0000313" key="3">
    <source>
        <dbReference type="Proteomes" id="UP000054845"/>
    </source>
</evidence>
<proteinExistence type="predicted"/>
<accession>A0A0P1BI75</accession>
<dbReference type="AlphaFoldDB" id="A0A0P1BI75"/>
<name>A0A0P1BI75_9BASI</name>
<feature type="compositionally biased region" description="Polar residues" evidence="1">
    <location>
        <begin position="23"/>
        <end position="40"/>
    </location>
</feature>
<organism evidence="2 3">
    <name type="scientific">Ceraceosorus bombacis</name>
    <dbReference type="NCBI Taxonomy" id="401625"/>
    <lineage>
        <taxon>Eukaryota</taxon>
        <taxon>Fungi</taxon>
        <taxon>Dikarya</taxon>
        <taxon>Basidiomycota</taxon>
        <taxon>Ustilaginomycotina</taxon>
        <taxon>Exobasidiomycetes</taxon>
        <taxon>Ceraceosorales</taxon>
        <taxon>Ceraceosoraceae</taxon>
        <taxon>Ceraceosorus</taxon>
    </lineage>
</organism>
<sequence>MNAESDLSSGAKEEGGSVALDRQTPTSTTLQDRAWMSSDSGESVSLLDQLMANNNNNSVDAAGTGSGIISSTNAAGEAASHGDVMETDQMIGSRSMDLQGLDMGMGVGVDMGMGMGTGASIAAGLTMPSDIASTMDGSMAMSMGDPMASASVPYSMDPNIGLPMQLPLQLPLGSLPVMPNSTFQQPFPSTFQQVPASPPTAHPIAIAHLPSLSPQILPPMMHSHLRVVHHASQLGSLSFEVRQLRADGLQTLSEAQNAQEGAPSSSARKMRKAFIFSGSQISNQGAEGEGSQGGAKQKRKRSKELSIEVLQSYFAKPGAGYMIVTDPSRPTKEDVRMQEAARLFGLPISAGSSLGEQGVCNLPPPLGAPSSGDGGSGHTALAARGGDGGAGASANAPGAWINRGLMVRGEGTVWTFETEQSAHGGRYHRGATNDAASLEEWVVLVGNWGVGRDLIHGFMQVVYAGDAKVPPIDARVILNSLLPPSFIQLNSGLHATSGGQTRPNVQGSNANGLIVPVFANLSAESWAEIRAPIHRRRQKSKKSNIKAAREAASSPSGMEHTAVGEEVGNDNKRNNHAVDGKSKNTHLRHTKGQPGIGDGQRIPGEVQAWAWVSLIRQLGFL</sequence>
<reference evidence="2 3" key="1">
    <citation type="submission" date="2014-09" db="EMBL/GenBank/DDBJ databases">
        <authorList>
            <person name="Magalhaes I.L.F."/>
            <person name="Oliveira U."/>
            <person name="Santos F.R."/>
            <person name="Vidigal T.H.D.A."/>
            <person name="Brescovit A.D."/>
            <person name="Santos A.J."/>
        </authorList>
    </citation>
    <scope>NUCLEOTIDE SEQUENCE [LARGE SCALE GENOMIC DNA]</scope>
</reference>
<evidence type="ECO:0000256" key="1">
    <source>
        <dbReference type="SAM" id="MobiDB-lite"/>
    </source>
</evidence>
<dbReference type="OrthoDB" id="10335848at2759"/>
<feature type="compositionally biased region" description="Basic residues" evidence="1">
    <location>
        <begin position="534"/>
        <end position="544"/>
    </location>
</feature>
<evidence type="ECO:0000313" key="2">
    <source>
        <dbReference type="EMBL" id="CEH15799.1"/>
    </source>
</evidence>
<feature type="region of interest" description="Disordered" evidence="1">
    <location>
        <begin position="534"/>
        <end position="600"/>
    </location>
</feature>
<feature type="compositionally biased region" description="Basic and acidic residues" evidence="1">
    <location>
        <begin position="569"/>
        <end position="582"/>
    </location>
</feature>
<feature type="region of interest" description="Disordered" evidence="1">
    <location>
        <begin position="1"/>
        <end position="40"/>
    </location>
</feature>
<protein>
    <submittedName>
        <fullName evidence="2">Uncharacterized protein</fullName>
    </submittedName>
</protein>
<keyword evidence="3" id="KW-1185">Reference proteome</keyword>
<dbReference type="EMBL" id="CCYA01000272">
    <property type="protein sequence ID" value="CEH15799.1"/>
    <property type="molecule type" value="Genomic_DNA"/>
</dbReference>
<feature type="region of interest" description="Disordered" evidence="1">
    <location>
        <begin position="366"/>
        <end position="393"/>
    </location>
</feature>
<dbReference type="Proteomes" id="UP000054845">
    <property type="component" value="Unassembled WGS sequence"/>
</dbReference>